<evidence type="ECO:0000256" key="1">
    <source>
        <dbReference type="ARBA" id="ARBA00009508"/>
    </source>
</evidence>
<dbReference type="EnsemblMetazoa" id="SSS_8266s_mrna">
    <property type="protein sequence ID" value="KAF7490010.1"/>
    <property type="gene ID" value="SSS_8266"/>
</dbReference>
<keyword evidence="5" id="KW-1185">Reference proteome</keyword>
<name>A0A834R5C6_SARSC</name>
<reference evidence="4" key="3">
    <citation type="submission" date="2022-06" db="UniProtKB">
        <authorList>
            <consortium name="EnsemblMetazoa"/>
        </authorList>
    </citation>
    <scope>IDENTIFICATION</scope>
</reference>
<comment type="similarity">
    <text evidence="1">Belongs to the complex I LYR family.</text>
</comment>
<dbReference type="InterPro" id="IPR045297">
    <property type="entry name" value="Complex1_LYR_LYRM4"/>
</dbReference>
<dbReference type="GO" id="GO:1990221">
    <property type="term" value="C:L-cysteine desulfurase complex"/>
    <property type="evidence" value="ECO:0007669"/>
    <property type="project" value="TreeGrafter"/>
</dbReference>
<dbReference type="OrthoDB" id="275715at2759"/>
<dbReference type="PANTHER" id="PTHR13166:SF7">
    <property type="entry name" value="LYR MOTIF-CONTAINING PROTEIN 4"/>
    <property type="match status" value="1"/>
</dbReference>
<dbReference type="OMA" id="DAFCENR"/>
<dbReference type="PANTHER" id="PTHR13166">
    <property type="entry name" value="PROTEIN C6ORF149"/>
    <property type="match status" value="1"/>
</dbReference>
<dbReference type="CDD" id="cd20264">
    <property type="entry name" value="Complex1_LYR_LYRM4"/>
    <property type="match status" value="1"/>
</dbReference>
<feature type="domain" description="Complex 1 LYR protein" evidence="2">
    <location>
        <begin position="8"/>
        <end position="64"/>
    </location>
</feature>
<dbReference type="EMBL" id="WVUK01000063">
    <property type="protein sequence ID" value="KAF7490010.1"/>
    <property type="molecule type" value="Genomic_DNA"/>
</dbReference>
<evidence type="ECO:0000313" key="4">
    <source>
        <dbReference type="EnsemblMetazoa" id="KAF7490010.1"/>
    </source>
</evidence>
<accession>A0A834R5C6</accession>
<sequence length="111" mass="13451">MSSKYRSKILKLYRQMLHESSKFKSYNYREYALRRVRDGFRENSSVTDTKLIESLMNEAQENLRIIQRQSLIGSLYPTRKIVVESQNNQNDYDNVEIGEKFQKEFENHHRR</sequence>
<evidence type="ECO:0000313" key="3">
    <source>
        <dbReference type="EMBL" id="KAF7490010.1"/>
    </source>
</evidence>
<proteinExistence type="inferred from homology"/>
<reference evidence="5" key="1">
    <citation type="journal article" date="2020" name="PLoS Negl. Trop. Dis.">
        <title>High-quality nuclear genome for Sarcoptes scabiei-A critical resource for a neglected parasite.</title>
        <authorList>
            <person name="Korhonen P.K."/>
            <person name="Gasser R.B."/>
            <person name="Ma G."/>
            <person name="Wang T."/>
            <person name="Stroehlein A.J."/>
            <person name="Young N.D."/>
            <person name="Ang C.S."/>
            <person name="Fernando D.D."/>
            <person name="Lu H.C."/>
            <person name="Taylor S."/>
            <person name="Reynolds S.L."/>
            <person name="Mofiz E."/>
            <person name="Najaraj S.H."/>
            <person name="Gowda H."/>
            <person name="Madugundu A."/>
            <person name="Renuse S."/>
            <person name="Holt D."/>
            <person name="Pandey A."/>
            <person name="Papenfuss A.T."/>
            <person name="Fischer K."/>
        </authorList>
    </citation>
    <scope>NUCLEOTIDE SEQUENCE [LARGE SCALE GENOMIC DNA]</scope>
</reference>
<dbReference type="GO" id="GO:0016226">
    <property type="term" value="P:iron-sulfur cluster assembly"/>
    <property type="evidence" value="ECO:0007669"/>
    <property type="project" value="InterPro"/>
</dbReference>
<dbReference type="InterPro" id="IPR008011">
    <property type="entry name" value="Complex1_LYR_dom"/>
</dbReference>
<dbReference type="GO" id="GO:0005739">
    <property type="term" value="C:mitochondrion"/>
    <property type="evidence" value="ECO:0007669"/>
    <property type="project" value="TreeGrafter"/>
</dbReference>
<dbReference type="Pfam" id="PF05347">
    <property type="entry name" value="Complex1_LYR"/>
    <property type="match status" value="1"/>
</dbReference>
<dbReference type="InterPro" id="IPR051522">
    <property type="entry name" value="ISC_assembly_LYR"/>
</dbReference>
<gene>
    <name evidence="3" type="ORF">SSS_8266</name>
</gene>
<organism evidence="3">
    <name type="scientific">Sarcoptes scabiei</name>
    <name type="common">Itch mite</name>
    <name type="synonym">Acarus scabiei</name>
    <dbReference type="NCBI Taxonomy" id="52283"/>
    <lineage>
        <taxon>Eukaryota</taxon>
        <taxon>Metazoa</taxon>
        <taxon>Ecdysozoa</taxon>
        <taxon>Arthropoda</taxon>
        <taxon>Chelicerata</taxon>
        <taxon>Arachnida</taxon>
        <taxon>Acari</taxon>
        <taxon>Acariformes</taxon>
        <taxon>Sarcoptiformes</taxon>
        <taxon>Astigmata</taxon>
        <taxon>Psoroptidia</taxon>
        <taxon>Sarcoptoidea</taxon>
        <taxon>Sarcoptidae</taxon>
        <taxon>Sarcoptinae</taxon>
        <taxon>Sarcoptes</taxon>
    </lineage>
</organism>
<protein>
    <submittedName>
        <fullName evidence="3">LYR motif-containing protein 4B</fullName>
    </submittedName>
</protein>
<evidence type="ECO:0000259" key="2">
    <source>
        <dbReference type="Pfam" id="PF05347"/>
    </source>
</evidence>
<reference evidence="3" key="2">
    <citation type="submission" date="2020-01" db="EMBL/GenBank/DDBJ databases">
        <authorList>
            <person name="Korhonen P.K.K."/>
            <person name="Guangxu M.G."/>
            <person name="Wang T.W."/>
            <person name="Stroehlein A.J.S."/>
            <person name="Young N.D."/>
            <person name="Ang C.-S.A."/>
            <person name="Fernando D.W.F."/>
            <person name="Lu H.L."/>
            <person name="Taylor S.T."/>
            <person name="Ehtesham M.E.M."/>
            <person name="Najaraj S.H.N."/>
            <person name="Harsha G.H.G."/>
            <person name="Madugundu A.M."/>
            <person name="Renuse S.R."/>
            <person name="Holt D.H."/>
            <person name="Pandey A.P."/>
            <person name="Papenfuss A.P."/>
            <person name="Gasser R.B.G."/>
            <person name="Fischer K.F."/>
        </authorList>
    </citation>
    <scope>NUCLEOTIDE SEQUENCE</scope>
    <source>
        <strain evidence="3">SSS_KF_BRIS2020</strain>
    </source>
</reference>
<dbReference type="AlphaFoldDB" id="A0A834R5C6"/>
<dbReference type="Proteomes" id="UP000070412">
    <property type="component" value="Unassembled WGS sequence"/>
</dbReference>
<evidence type="ECO:0000313" key="5">
    <source>
        <dbReference type="Proteomes" id="UP000070412"/>
    </source>
</evidence>